<organism evidence="9 10">
    <name type="scientific">Peribacillus saganii</name>
    <dbReference type="NCBI Taxonomy" id="2303992"/>
    <lineage>
        <taxon>Bacteria</taxon>
        <taxon>Bacillati</taxon>
        <taxon>Bacillota</taxon>
        <taxon>Bacilli</taxon>
        <taxon>Bacillales</taxon>
        <taxon>Bacillaceae</taxon>
        <taxon>Peribacillus</taxon>
    </lineage>
</organism>
<dbReference type="RefSeq" id="WP_117328316.1">
    <property type="nucleotide sequence ID" value="NZ_QVTE01000057.1"/>
</dbReference>
<feature type="transmembrane region" description="Helical" evidence="8">
    <location>
        <begin position="28"/>
        <end position="46"/>
    </location>
</feature>
<feature type="transmembrane region" description="Helical" evidence="8">
    <location>
        <begin position="5"/>
        <end position="22"/>
    </location>
</feature>
<comment type="similarity">
    <text evidence="7">Belongs to the drug/metabolite transporter (DMT) superfamily. Small multidrug resistance (SMR) (TC 2.A.7.1) family.</text>
</comment>
<dbReference type="FunFam" id="1.10.3730.20:FF:000001">
    <property type="entry name" value="Quaternary ammonium compound resistance transporter SugE"/>
    <property type="match status" value="1"/>
</dbReference>
<dbReference type="InterPro" id="IPR045324">
    <property type="entry name" value="Small_multidrug_res"/>
</dbReference>
<gene>
    <name evidence="9" type="ORF">D0469_19040</name>
</gene>
<comment type="subcellular location">
    <subcellularLocation>
        <location evidence="1 7">Cell membrane</location>
        <topology evidence="1 7">Multi-pass membrane protein</topology>
    </subcellularLocation>
</comment>
<evidence type="ECO:0000256" key="3">
    <source>
        <dbReference type="ARBA" id="ARBA00022475"/>
    </source>
</evidence>
<evidence type="ECO:0000256" key="8">
    <source>
        <dbReference type="SAM" id="Phobius"/>
    </source>
</evidence>
<evidence type="ECO:0000256" key="6">
    <source>
        <dbReference type="ARBA" id="ARBA00023136"/>
    </source>
</evidence>
<dbReference type="EMBL" id="QVTE01000057">
    <property type="protein sequence ID" value="RFU64299.1"/>
    <property type="molecule type" value="Genomic_DNA"/>
</dbReference>
<dbReference type="Proteomes" id="UP000264541">
    <property type="component" value="Unassembled WGS sequence"/>
</dbReference>
<keyword evidence="2" id="KW-0813">Transport</keyword>
<dbReference type="PANTHER" id="PTHR30561">
    <property type="entry name" value="SMR FAMILY PROTON-DEPENDENT DRUG EFFLUX TRANSPORTER SUGE"/>
    <property type="match status" value="1"/>
</dbReference>
<keyword evidence="6 8" id="KW-0472">Membrane</keyword>
<evidence type="ECO:0000313" key="9">
    <source>
        <dbReference type="EMBL" id="RFU64299.1"/>
    </source>
</evidence>
<proteinExistence type="inferred from homology"/>
<protein>
    <submittedName>
        <fullName evidence="9">QacE family quaternary ammonium compound efflux SMR transporter</fullName>
    </submittedName>
</protein>
<dbReference type="InterPro" id="IPR000390">
    <property type="entry name" value="Small_drug/metabolite_transptr"/>
</dbReference>
<dbReference type="InterPro" id="IPR037185">
    <property type="entry name" value="EmrE-like"/>
</dbReference>
<evidence type="ECO:0000313" key="10">
    <source>
        <dbReference type="Proteomes" id="UP000264541"/>
    </source>
</evidence>
<evidence type="ECO:0000256" key="1">
    <source>
        <dbReference type="ARBA" id="ARBA00004651"/>
    </source>
</evidence>
<dbReference type="GO" id="GO:0022857">
    <property type="term" value="F:transmembrane transporter activity"/>
    <property type="evidence" value="ECO:0007669"/>
    <property type="project" value="InterPro"/>
</dbReference>
<dbReference type="SUPFAM" id="SSF103481">
    <property type="entry name" value="Multidrug resistance efflux transporter EmrE"/>
    <property type="match status" value="1"/>
</dbReference>
<feature type="transmembrane region" description="Helical" evidence="8">
    <location>
        <begin position="83"/>
        <end position="102"/>
    </location>
</feature>
<evidence type="ECO:0000256" key="4">
    <source>
        <dbReference type="ARBA" id="ARBA00022692"/>
    </source>
</evidence>
<keyword evidence="5 8" id="KW-1133">Transmembrane helix</keyword>
<dbReference type="GO" id="GO:0005886">
    <property type="term" value="C:plasma membrane"/>
    <property type="evidence" value="ECO:0007669"/>
    <property type="project" value="UniProtKB-SubCell"/>
</dbReference>
<dbReference type="Gene3D" id="1.10.3730.20">
    <property type="match status" value="1"/>
</dbReference>
<dbReference type="AlphaFoldDB" id="A0A372LDN7"/>
<dbReference type="Pfam" id="PF00893">
    <property type="entry name" value="Multi_Drug_Res"/>
    <property type="match status" value="1"/>
</dbReference>
<accession>A0A372LDN7</accession>
<reference evidence="9 10" key="1">
    <citation type="submission" date="2018-08" db="EMBL/GenBank/DDBJ databases">
        <title>Bacillus chawlae sp. nov., Bacillus glennii sp. nov., and Bacillus saganii sp. nov. Isolated from the Vehicle Assembly Building at Kennedy Space Center where the Viking Spacecraft were Assembled.</title>
        <authorList>
            <person name="Seuylemezian A."/>
            <person name="Vaishampayan P."/>
        </authorList>
    </citation>
    <scope>NUCLEOTIDE SEQUENCE [LARGE SCALE GENOMIC DNA]</scope>
    <source>
        <strain evidence="9 10">V47-23a</strain>
    </source>
</reference>
<feature type="transmembrane region" description="Helical" evidence="8">
    <location>
        <begin position="58"/>
        <end position="77"/>
    </location>
</feature>
<keyword evidence="10" id="KW-1185">Reference proteome</keyword>
<evidence type="ECO:0000256" key="5">
    <source>
        <dbReference type="ARBA" id="ARBA00022989"/>
    </source>
</evidence>
<name>A0A372LDN7_9BACI</name>
<dbReference type="OrthoDB" id="2168659at2"/>
<keyword evidence="4 7" id="KW-0812">Transmembrane</keyword>
<comment type="caution">
    <text evidence="9">The sequence shown here is derived from an EMBL/GenBank/DDBJ whole genome shotgun (WGS) entry which is preliminary data.</text>
</comment>
<evidence type="ECO:0000256" key="2">
    <source>
        <dbReference type="ARBA" id="ARBA00022448"/>
    </source>
</evidence>
<sequence length="111" mass="12123">MNRDWLKVLLASVFEICWVIGLKHADDLLSWTWTIISIAISFYGLIMAGRKLPVGTVYAVFTGLGTAGTVTLEILLFGESFKIEKILLIGMLLAGVIGLKMMTDAEEGAET</sequence>
<keyword evidence="3" id="KW-1003">Cell membrane</keyword>
<dbReference type="PANTHER" id="PTHR30561:SF7">
    <property type="entry name" value="GUANIDINIUM EFFLUX SYSTEM SUBUNIT GDNC-RELATED"/>
    <property type="match status" value="1"/>
</dbReference>
<evidence type="ECO:0000256" key="7">
    <source>
        <dbReference type="RuleBase" id="RU003942"/>
    </source>
</evidence>